<evidence type="ECO:0000256" key="3">
    <source>
        <dbReference type="ARBA" id="ARBA00038471"/>
    </source>
</evidence>
<keyword evidence="6" id="KW-1185">Reference proteome</keyword>
<keyword evidence="1" id="KW-0732">Signal</keyword>
<dbReference type="PANTHER" id="PTHR36710:SF18">
    <property type="entry name" value="PECTINESTERASE INHIBITOR 5-RELATED"/>
    <property type="match status" value="1"/>
</dbReference>
<comment type="caution">
    <text evidence="5">The sequence shown here is derived from an EMBL/GenBank/DDBJ whole genome shotgun (WGS) entry which is preliminary data.</text>
</comment>
<comment type="similarity">
    <text evidence="3">Belongs to the PMEI family.</text>
</comment>
<protein>
    <recommendedName>
        <fullName evidence="4">Pectinesterase inhibitor domain-containing protein</fullName>
    </recommendedName>
</protein>
<feature type="domain" description="Pectinesterase inhibitor" evidence="4">
    <location>
        <begin position="212"/>
        <end position="335"/>
    </location>
</feature>
<sequence length="335" mass="36889">MAVFLDSRVVASIYMALWLNLALVLSSDHILAKAHKDFESESKAQADFQSLTKTAQKKTLYKSSAESVLESKGAVDFQVLAKLTGKNAITNIDFKGLAKLELKSAITNCTEIYNRINLLIRKTQYPYIKRCLTGCSANYQDAIGLIKKSLVALDANGYGDANIWIAGASAYSTACEDSFQELVHQNSPIADMKTQFDQLSSSALKQINSLVKRGRLITEGCSQTLDKELCKCTVEFFLENKGLGLQGMAKLAVENALKYGTKIHNHISKLLKTTLDINIHKNLKSCSEFYMSATDKIKDSLPALDSKRYSDASTWVGAATDWAETCEDIFAGKSM</sequence>
<dbReference type="EMBL" id="JAAWWB010000009">
    <property type="protein sequence ID" value="KAG6775023.1"/>
    <property type="molecule type" value="Genomic_DNA"/>
</dbReference>
<proteinExistence type="inferred from homology"/>
<dbReference type="GO" id="GO:0004857">
    <property type="term" value="F:enzyme inhibitor activity"/>
    <property type="evidence" value="ECO:0007669"/>
    <property type="project" value="InterPro"/>
</dbReference>
<evidence type="ECO:0000256" key="2">
    <source>
        <dbReference type="ARBA" id="ARBA00023157"/>
    </source>
</evidence>
<dbReference type="AlphaFoldDB" id="A0A8X7ZZ71"/>
<dbReference type="InterPro" id="IPR006501">
    <property type="entry name" value="Pectinesterase_inhib_dom"/>
</dbReference>
<evidence type="ECO:0000256" key="1">
    <source>
        <dbReference type="ARBA" id="ARBA00022729"/>
    </source>
</evidence>
<evidence type="ECO:0000313" key="5">
    <source>
        <dbReference type="EMBL" id="KAG6775023.1"/>
    </source>
</evidence>
<keyword evidence="2" id="KW-1015">Disulfide bond</keyword>
<dbReference type="NCBIfam" id="TIGR01614">
    <property type="entry name" value="PME_inhib"/>
    <property type="match status" value="2"/>
</dbReference>
<accession>A0A8X7ZZ71</accession>
<feature type="domain" description="Pectinesterase inhibitor" evidence="4">
    <location>
        <begin position="43"/>
        <end position="206"/>
    </location>
</feature>
<reference evidence="5" key="1">
    <citation type="journal article" date="2020" name="bioRxiv">
        <title>Hybrid origin of Populus tomentosa Carr. identified through genome sequencing and phylogenomic analysis.</title>
        <authorList>
            <person name="An X."/>
            <person name="Gao K."/>
            <person name="Chen Z."/>
            <person name="Li J."/>
            <person name="Yang X."/>
            <person name="Yang X."/>
            <person name="Zhou J."/>
            <person name="Guo T."/>
            <person name="Zhao T."/>
            <person name="Huang S."/>
            <person name="Miao D."/>
            <person name="Khan W.U."/>
            <person name="Rao P."/>
            <person name="Ye M."/>
            <person name="Lei B."/>
            <person name="Liao W."/>
            <person name="Wang J."/>
            <person name="Ji L."/>
            <person name="Li Y."/>
            <person name="Guo B."/>
            <person name="Mustafa N.S."/>
            <person name="Li S."/>
            <person name="Yun Q."/>
            <person name="Keller S.R."/>
            <person name="Mao J."/>
            <person name="Zhang R."/>
            <person name="Strauss S.H."/>
        </authorList>
    </citation>
    <scope>NUCLEOTIDE SEQUENCE</scope>
    <source>
        <strain evidence="5">GM15</strain>
        <tissue evidence="5">Leaf</tissue>
    </source>
</reference>
<evidence type="ECO:0000313" key="6">
    <source>
        <dbReference type="Proteomes" id="UP000886885"/>
    </source>
</evidence>
<gene>
    <name evidence="5" type="ORF">POTOM_018447</name>
</gene>
<dbReference type="Proteomes" id="UP000886885">
    <property type="component" value="Chromosome 5A"/>
</dbReference>
<dbReference type="InterPro" id="IPR052421">
    <property type="entry name" value="PCW_Enzyme_Inhibitor"/>
</dbReference>
<dbReference type="OrthoDB" id="836899at2759"/>
<dbReference type="PANTHER" id="PTHR36710">
    <property type="entry name" value="PECTINESTERASE INHIBITOR-LIKE"/>
    <property type="match status" value="1"/>
</dbReference>
<evidence type="ECO:0000259" key="4">
    <source>
        <dbReference type="SMART" id="SM00856"/>
    </source>
</evidence>
<dbReference type="Pfam" id="PF04043">
    <property type="entry name" value="PMEI"/>
    <property type="match status" value="2"/>
</dbReference>
<name>A0A8X7ZZ71_POPTO</name>
<dbReference type="SMART" id="SM00856">
    <property type="entry name" value="PMEI"/>
    <property type="match status" value="2"/>
</dbReference>
<organism evidence="5 6">
    <name type="scientific">Populus tomentosa</name>
    <name type="common">Chinese white poplar</name>
    <dbReference type="NCBI Taxonomy" id="118781"/>
    <lineage>
        <taxon>Eukaryota</taxon>
        <taxon>Viridiplantae</taxon>
        <taxon>Streptophyta</taxon>
        <taxon>Embryophyta</taxon>
        <taxon>Tracheophyta</taxon>
        <taxon>Spermatophyta</taxon>
        <taxon>Magnoliopsida</taxon>
        <taxon>eudicotyledons</taxon>
        <taxon>Gunneridae</taxon>
        <taxon>Pentapetalae</taxon>
        <taxon>rosids</taxon>
        <taxon>fabids</taxon>
        <taxon>Malpighiales</taxon>
        <taxon>Salicaceae</taxon>
        <taxon>Saliceae</taxon>
        <taxon>Populus</taxon>
    </lineage>
</organism>